<keyword evidence="3" id="KW-1185">Reference proteome</keyword>
<proteinExistence type="predicted"/>
<accession>A0ABY4R0U9</accession>
<evidence type="ECO:0000313" key="3">
    <source>
        <dbReference type="Proteomes" id="UP001056336"/>
    </source>
</evidence>
<dbReference type="Proteomes" id="UP001056336">
    <property type="component" value="Chromosome"/>
</dbReference>
<evidence type="ECO:0000313" key="2">
    <source>
        <dbReference type="EMBL" id="UQX89405.1"/>
    </source>
</evidence>
<organism evidence="2 3">
    <name type="scientific">Jatrophihabitans telluris</name>
    <dbReference type="NCBI Taxonomy" id="2038343"/>
    <lineage>
        <taxon>Bacteria</taxon>
        <taxon>Bacillati</taxon>
        <taxon>Actinomycetota</taxon>
        <taxon>Actinomycetes</taxon>
        <taxon>Jatrophihabitantales</taxon>
        <taxon>Jatrophihabitantaceae</taxon>
        <taxon>Jatrophihabitans</taxon>
    </lineage>
</organism>
<reference evidence="2" key="1">
    <citation type="journal article" date="2018" name="Int. J. Syst. Evol. Microbiol.">
        <title>Jatrophihabitans telluris sp. nov., isolated from sediment soil of lava forest wetlands and the emended description of the genus Jatrophihabitans.</title>
        <authorList>
            <person name="Lee K.C."/>
            <person name="Suh M.K."/>
            <person name="Eom M.K."/>
            <person name="Kim K.K."/>
            <person name="Kim J.S."/>
            <person name="Kim D.S."/>
            <person name="Ko S.H."/>
            <person name="Shin Y.K."/>
            <person name="Lee J.S."/>
        </authorList>
    </citation>
    <scope>NUCLEOTIDE SEQUENCE</scope>
    <source>
        <strain evidence="2">N237</strain>
    </source>
</reference>
<feature type="compositionally biased region" description="Basic and acidic residues" evidence="1">
    <location>
        <begin position="1"/>
        <end position="25"/>
    </location>
</feature>
<dbReference type="EMBL" id="CP097332">
    <property type="protein sequence ID" value="UQX89405.1"/>
    <property type="molecule type" value="Genomic_DNA"/>
</dbReference>
<evidence type="ECO:0000256" key="1">
    <source>
        <dbReference type="SAM" id="MobiDB-lite"/>
    </source>
</evidence>
<feature type="compositionally biased region" description="Acidic residues" evidence="1">
    <location>
        <begin position="51"/>
        <end position="62"/>
    </location>
</feature>
<feature type="region of interest" description="Disordered" evidence="1">
    <location>
        <begin position="1"/>
        <end position="62"/>
    </location>
</feature>
<reference evidence="2" key="2">
    <citation type="submission" date="2022-05" db="EMBL/GenBank/DDBJ databases">
        <authorList>
            <person name="Kim J.-S."/>
            <person name="Lee K."/>
            <person name="Suh M."/>
            <person name="Eom M."/>
            <person name="Kim J.-S."/>
            <person name="Kim D.-S."/>
            <person name="Ko S.-H."/>
            <person name="Shin Y."/>
            <person name="Lee J.-S."/>
        </authorList>
    </citation>
    <scope>NUCLEOTIDE SEQUENCE</scope>
    <source>
        <strain evidence="2">N237</strain>
    </source>
</reference>
<dbReference type="RefSeq" id="WP_249773301.1">
    <property type="nucleotide sequence ID" value="NZ_CP097332.1"/>
</dbReference>
<sequence>MSEPYEQRRDDANDSRENSRDDDRSGAAADPHPTIDFPGAAEEPPGRPDGDLDPEDDPTLGE</sequence>
<gene>
    <name evidence="2" type="ORF">M6D93_05215</name>
</gene>
<name>A0ABY4R0U9_9ACTN</name>
<protein>
    <submittedName>
        <fullName evidence="2">Uncharacterized protein</fullName>
    </submittedName>
</protein>